<dbReference type="EMBL" id="JBJKBG010000005">
    <property type="protein sequence ID" value="KAL3737986.1"/>
    <property type="molecule type" value="Genomic_DNA"/>
</dbReference>
<proteinExistence type="predicted"/>
<accession>A0ABD3KDD4</accession>
<evidence type="ECO:0000313" key="2">
    <source>
        <dbReference type="EMBL" id="KAL3737986.1"/>
    </source>
</evidence>
<organism evidence="2 3">
    <name type="scientific">Eucalyptus globulus</name>
    <name type="common">Tasmanian blue gum</name>
    <dbReference type="NCBI Taxonomy" id="34317"/>
    <lineage>
        <taxon>Eukaryota</taxon>
        <taxon>Viridiplantae</taxon>
        <taxon>Streptophyta</taxon>
        <taxon>Embryophyta</taxon>
        <taxon>Tracheophyta</taxon>
        <taxon>Spermatophyta</taxon>
        <taxon>Magnoliopsida</taxon>
        <taxon>eudicotyledons</taxon>
        <taxon>Gunneridae</taxon>
        <taxon>Pentapetalae</taxon>
        <taxon>rosids</taxon>
        <taxon>malvids</taxon>
        <taxon>Myrtales</taxon>
        <taxon>Myrtaceae</taxon>
        <taxon>Myrtoideae</taxon>
        <taxon>Eucalypteae</taxon>
        <taxon>Eucalyptus</taxon>
    </lineage>
</organism>
<evidence type="ECO:0000313" key="3">
    <source>
        <dbReference type="Proteomes" id="UP001634007"/>
    </source>
</evidence>
<comment type="caution">
    <text evidence="2">The sequence shown here is derived from an EMBL/GenBank/DDBJ whole genome shotgun (WGS) entry which is preliminary data.</text>
</comment>
<keyword evidence="3" id="KW-1185">Reference proteome</keyword>
<gene>
    <name evidence="2" type="ORF">ACJRO7_019507</name>
</gene>
<evidence type="ECO:0000256" key="1">
    <source>
        <dbReference type="SAM" id="MobiDB-lite"/>
    </source>
</evidence>
<dbReference type="Proteomes" id="UP001634007">
    <property type="component" value="Unassembled WGS sequence"/>
</dbReference>
<feature type="region of interest" description="Disordered" evidence="1">
    <location>
        <begin position="35"/>
        <end position="63"/>
    </location>
</feature>
<protein>
    <submittedName>
        <fullName evidence="2">Uncharacterized protein</fullName>
    </submittedName>
</protein>
<sequence>MEAWDDLERAQSRVLECISNLELALLNRRFCPSPFSVSGQPSPSLAVADSDSGSGSGSGSGTEARLSVILGSNGVADFAFKRVVRGEAEDPRRALHRSPLQEHRHGEWRFTCCLSLSEVG</sequence>
<name>A0ABD3KDD4_EUCGL</name>
<dbReference type="AlphaFoldDB" id="A0ABD3KDD4"/>
<reference evidence="2 3" key="1">
    <citation type="submission" date="2024-11" db="EMBL/GenBank/DDBJ databases">
        <title>Chromosome-level genome assembly of Eucalyptus globulus Labill. provides insights into its genome evolution.</title>
        <authorList>
            <person name="Li X."/>
        </authorList>
    </citation>
    <scope>NUCLEOTIDE SEQUENCE [LARGE SCALE GENOMIC DNA]</scope>
    <source>
        <strain evidence="2">CL2024</strain>
        <tissue evidence="2">Fresh tender leaves</tissue>
    </source>
</reference>